<feature type="domain" description="PGG" evidence="6">
    <location>
        <begin position="134"/>
        <end position="170"/>
    </location>
</feature>
<name>A0AAE1RSR9_9SOLA</name>
<dbReference type="Gene3D" id="2.40.40.10">
    <property type="entry name" value="RlpA-like domain"/>
    <property type="match status" value="1"/>
</dbReference>
<dbReference type="InterPro" id="IPR039271">
    <property type="entry name" value="Kiwellin-like"/>
</dbReference>
<evidence type="ECO:0000256" key="2">
    <source>
        <dbReference type="ARBA" id="ARBA00005592"/>
    </source>
</evidence>
<dbReference type="AlphaFoldDB" id="A0AAE1RSR9"/>
<evidence type="ECO:0000256" key="3">
    <source>
        <dbReference type="ARBA" id="ARBA00022525"/>
    </source>
</evidence>
<dbReference type="PANTHER" id="PTHR33191">
    <property type="entry name" value="RIPENING-RELATED PROTEIN 2-RELATED"/>
    <property type="match status" value="1"/>
</dbReference>
<keyword evidence="5" id="KW-0812">Transmembrane</keyword>
<keyword evidence="3" id="KW-0964">Secreted</keyword>
<keyword evidence="5" id="KW-0472">Membrane</keyword>
<gene>
    <name evidence="7" type="ORF">RND71_025332</name>
</gene>
<dbReference type="InterPro" id="IPR026961">
    <property type="entry name" value="PGG_dom"/>
</dbReference>
<keyword evidence="4" id="KW-0732">Signal</keyword>
<dbReference type="Proteomes" id="UP001291623">
    <property type="component" value="Unassembled WGS sequence"/>
</dbReference>
<evidence type="ECO:0000256" key="1">
    <source>
        <dbReference type="ARBA" id="ARBA00004613"/>
    </source>
</evidence>
<evidence type="ECO:0000259" key="6">
    <source>
        <dbReference type="Pfam" id="PF13962"/>
    </source>
</evidence>
<keyword evidence="8" id="KW-1185">Reference proteome</keyword>
<comment type="similarity">
    <text evidence="2">Belongs to the kiwellin family.</text>
</comment>
<dbReference type="GO" id="GO:0005576">
    <property type="term" value="C:extracellular region"/>
    <property type="evidence" value="ECO:0007669"/>
    <property type="project" value="UniProtKB-SubCell"/>
</dbReference>
<dbReference type="SUPFAM" id="SSF50685">
    <property type="entry name" value="Barwin-like endoglucanases"/>
    <property type="match status" value="1"/>
</dbReference>
<comment type="subcellular location">
    <subcellularLocation>
        <location evidence="1">Secreted</location>
    </subcellularLocation>
</comment>
<sequence>MIRIRANNGRTTTTKVVDECDSTTGCDEEHAFQSPCKNNIVDGSIAVWRALGLNTDLGIVPITWSMPNQLEPLKVLMEIGWDHEVFNVKDTDGHTILHLAVTGKQIEIRASEPSKYTSHNDSKKRSLKILQKDDWLGRKKNTLMIVATLIATTAFQVGLNPPNGVWHDNSKDI</sequence>
<dbReference type="InterPro" id="IPR036908">
    <property type="entry name" value="RlpA-like_sf"/>
</dbReference>
<dbReference type="Pfam" id="PF24300">
    <property type="entry name" value="KWL1"/>
    <property type="match status" value="1"/>
</dbReference>
<keyword evidence="5" id="KW-1133">Transmembrane helix</keyword>
<proteinExistence type="inferred from homology"/>
<comment type="caution">
    <text evidence="7">The sequence shown here is derived from an EMBL/GenBank/DDBJ whole genome shotgun (WGS) entry which is preliminary data.</text>
</comment>
<evidence type="ECO:0000256" key="5">
    <source>
        <dbReference type="SAM" id="Phobius"/>
    </source>
</evidence>
<accession>A0AAE1RSR9</accession>
<feature type="transmembrane region" description="Helical" evidence="5">
    <location>
        <begin position="142"/>
        <end position="159"/>
    </location>
</feature>
<dbReference type="EMBL" id="JAVYJV010000013">
    <property type="protein sequence ID" value="KAK4356361.1"/>
    <property type="molecule type" value="Genomic_DNA"/>
</dbReference>
<dbReference type="Pfam" id="PF13962">
    <property type="entry name" value="PGG"/>
    <property type="match status" value="1"/>
</dbReference>
<evidence type="ECO:0000313" key="8">
    <source>
        <dbReference type="Proteomes" id="UP001291623"/>
    </source>
</evidence>
<organism evidence="7 8">
    <name type="scientific">Anisodus tanguticus</name>
    <dbReference type="NCBI Taxonomy" id="243964"/>
    <lineage>
        <taxon>Eukaryota</taxon>
        <taxon>Viridiplantae</taxon>
        <taxon>Streptophyta</taxon>
        <taxon>Embryophyta</taxon>
        <taxon>Tracheophyta</taxon>
        <taxon>Spermatophyta</taxon>
        <taxon>Magnoliopsida</taxon>
        <taxon>eudicotyledons</taxon>
        <taxon>Gunneridae</taxon>
        <taxon>Pentapetalae</taxon>
        <taxon>asterids</taxon>
        <taxon>lamiids</taxon>
        <taxon>Solanales</taxon>
        <taxon>Solanaceae</taxon>
        <taxon>Solanoideae</taxon>
        <taxon>Hyoscyameae</taxon>
        <taxon>Anisodus</taxon>
    </lineage>
</organism>
<dbReference type="PANTHER" id="PTHR33191:SF9">
    <property type="entry name" value="RIPENING-RELATED PROTEIN 2-RELATED"/>
    <property type="match status" value="1"/>
</dbReference>
<evidence type="ECO:0000313" key="7">
    <source>
        <dbReference type="EMBL" id="KAK4356361.1"/>
    </source>
</evidence>
<protein>
    <recommendedName>
        <fullName evidence="6">PGG domain-containing protein</fullName>
    </recommendedName>
</protein>
<reference evidence="7" key="1">
    <citation type="submission" date="2023-12" db="EMBL/GenBank/DDBJ databases">
        <title>Genome assembly of Anisodus tanguticus.</title>
        <authorList>
            <person name="Wang Y.-J."/>
        </authorList>
    </citation>
    <scope>NUCLEOTIDE SEQUENCE</scope>
    <source>
        <strain evidence="7">KB-2021</strain>
        <tissue evidence="7">Leaf</tissue>
    </source>
</reference>
<evidence type="ECO:0000256" key="4">
    <source>
        <dbReference type="ARBA" id="ARBA00022729"/>
    </source>
</evidence>